<keyword evidence="4" id="KW-0689">Ribosomal protein</keyword>
<dbReference type="AlphaFoldDB" id="A0A381YMQ3"/>
<feature type="compositionally biased region" description="Basic and acidic residues" evidence="6">
    <location>
        <begin position="118"/>
        <end position="127"/>
    </location>
</feature>
<evidence type="ECO:0000256" key="5">
    <source>
        <dbReference type="ARBA" id="ARBA00023274"/>
    </source>
</evidence>
<accession>A0A381YMQ3</accession>
<dbReference type="GO" id="GO:0005840">
    <property type="term" value="C:ribosome"/>
    <property type="evidence" value="ECO:0007669"/>
    <property type="project" value="UniProtKB-KW"/>
</dbReference>
<dbReference type="PANTHER" id="PTHR21349:SF0">
    <property type="entry name" value="LARGE RIBOSOMAL SUBUNIT PROTEIN BL21M"/>
    <property type="match status" value="1"/>
</dbReference>
<dbReference type="InterPro" id="IPR036164">
    <property type="entry name" value="bL21-like_sf"/>
</dbReference>
<sequence length="127" mass="14116">MYAIVDIAGKQYKVSEGAKLKVASLDKNAGGNVSFDKVLLTDNGKSVKVGTPTLKGVNINATILEHGRERKILIYKKKRRKGYQRKNGHRQGYTLIEITKIKATTGTTKKAPTKAKKEKPETMKEEK</sequence>
<evidence type="ECO:0000256" key="3">
    <source>
        <dbReference type="ARBA" id="ARBA00022884"/>
    </source>
</evidence>
<evidence type="ECO:0000256" key="6">
    <source>
        <dbReference type="SAM" id="MobiDB-lite"/>
    </source>
</evidence>
<organism evidence="7">
    <name type="scientific">marine metagenome</name>
    <dbReference type="NCBI Taxonomy" id="408172"/>
    <lineage>
        <taxon>unclassified sequences</taxon>
        <taxon>metagenomes</taxon>
        <taxon>ecological metagenomes</taxon>
    </lineage>
</organism>
<evidence type="ECO:0000313" key="7">
    <source>
        <dbReference type="EMBL" id="SVA77813.1"/>
    </source>
</evidence>
<dbReference type="Pfam" id="PF00829">
    <property type="entry name" value="Ribosomal_L21p"/>
    <property type="match status" value="1"/>
</dbReference>
<keyword evidence="5" id="KW-0687">Ribonucleoprotein</keyword>
<dbReference type="SUPFAM" id="SSF141091">
    <property type="entry name" value="L21p-like"/>
    <property type="match status" value="1"/>
</dbReference>
<evidence type="ECO:0000256" key="2">
    <source>
        <dbReference type="ARBA" id="ARBA00022730"/>
    </source>
</evidence>
<reference evidence="7" key="1">
    <citation type="submission" date="2018-05" db="EMBL/GenBank/DDBJ databases">
        <authorList>
            <person name="Lanie J.A."/>
            <person name="Ng W.-L."/>
            <person name="Kazmierczak K.M."/>
            <person name="Andrzejewski T.M."/>
            <person name="Davidsen T.M."/>
            <person name="Wayne K.J."/>
            <person name="Tettelin H."/>
            <person name="Glass J.I."/>
            <person name="Rusch D."/>
            <person name="Podicherti R."/>
            <person name="Tsui H.-C.T."/>
            <person name="Winkler M.E."/>
        </authorList>
    </citation>
    <scope>NUCLEOTIDE SEQUENCE</scope>
</reference>
<dbReference type="InterPro" id="IPR028909">
    <property type="entry name" value="bL21-like"/>
</dbReference>
<comment type="similarity">
    <text evidence="1">Belongs to the bacterial ribosomal protein bL21 family.</text>
</comment>
<dbReference type="GO" id="GO:0006412">
    <property type="term" value="P:translation"/>
    <property type="evidence" value="ECO:0007669"/>
    <property type="project" value="InterPro"/>
</dbReference>
<dbReference type="EMBL" id="UINC01018509">
    <property type="protein sequence ID" value="SVA77813.1"/>
    <property type="molecule type" value="Genomic_DNA"/>
</dbReference>
<protein>
    <recommendedName>
        <fullName evidence="8">50S ribosomal protein L21</fullName>
    </recommendedName>
</protein>
<dbReference type="GO" id="GO:0005737">
    <property type="term" value="C:cytoplasm"/>
    <property type="evidence" value="ECO:0007669"/>
    <property type="project" value="UniProtKB-ARBA"/>
</dbReference>
<dbReference type="InterPro" id="IPR018258">
    <property type="entry name" value="Ribosomal_bL21_CS"/>
</dbReference>
<dbReference type="GO" id="GO:0003735">
    <property type="term" value="F:structural constituent of ribosome"/>
    <property type="evidence" value="ECO:0007669"/>
    <property type="project" value="InterPro"/>
</dbReference>
<dbReference type="InterPro" id="IPR001787">
    <property type="entry name" value="Ribosomal_bL21"/>
</dbReference>
<evidence type="ECO:0000256" key="1">
    <source>
        <dbReference type="ARBA" id="ARBA00008563"/>
    </source>
</evidence>
<evidence type="ECO:0000256" key="4">
    <source>
        <dbReference type="ARBA" id="ARBA00022980"/>
    </source>
</evidence>
<dbReference type="HAMAP" id="MF_01363">
    <property type="entry name" value="Ribosomal_bL21"/>
    <property type="match status" value="1"/>
</dbReference>
<gene>
    <name evidence="7" type="ORF">METZ01_LOCUS130667</name>
</gene>
<keyword evidence="2" id="KW-0699">rRNA-binding</keyword>
<name>A0A381YMQ3_9ZZZZ</name>
<dbReference type="GO" id="GO:1990904">
    <property type="term" value="C:ribonucleoprotein complex"/>
    <property type="evidence" value="ECO:0007669"/>
    <property type="project" value="UniProtKB-KW"/>
</dbReference>
<proteinExistence type="inferred from homology"/>
<dbReference type="PROSITE" id="PS01169">
    <property type="entry name" value="RIBOSOMAL_L21"/>
    <property type="match status" value="1"/>
</dbReference>
<keyword evidence="3" id="KW-0694">RNA-binding</keyword>
<dbReference type="PANTHER" id="PTHR21349">
    <property type="entry name" value="50S RIBOSOMAL PROTEIN L21"/>
    <property type="match status" value="1"/>
</dbReference>
<feature type="region of interest" description="Disordered" evidence="6">
    <location>
        <begin position="105"/>
        <end position="127"/>
    </location>
</feature>
<dbReference type="NCBIfam" id="TIGR00061">
    <property type="entry name" value="L21"/>
    <property type="match status" value="1"/>
</dbReference>
<evidence type="ECO:0008006" key="8">
    <source>
        <dbReference type="Google" id="ProtNLM"/>
    </source>
</evidence>
<dbReference type="GO" id="GO:0019843">
    <property type="term" value="F:rRNA binding"/>
    <property type="evidence" value="ECO:0007669"/>
    <property type="project" value="UniProtKB-KW"/>
</dbReference>